<dbReference type="PANTHER" id="PTHR13347">
    <property type="entry name" value="HEAT REPEAT-CONTAINING PROTEIN 3"/>
    <property type="match status" value="1"/>
</dbReference>
<comment type="caution">
    <text evidence="3">The sequence shown here is derived from an EMBL/GenBank/DDBJ whole genome shotgun (WGS) entry which is preliminary data.</text>
</comment>
<dbReference type="SUPFAM" id="SSF48371">
    <property type="entry name" value="ARM repeat"/>
    <property type="match status" value="1"/>
</dbReference>
<dbReference type="AlphaFoldDB" id="A0A8H6BYH7"/>
<dbReference type="GO" id="GO:0051082">
    <property type="term" value="F:unfolded protein binding"/>
    <property type="evidence" value="ECO:0007669"/>
    <property type="project" value="TreeGrafter"/>
</dbReference>
<evidence type="ECO:0000256" key="1">
    <source>
        <dbReference type="ARBA" id="ARBA00049983"/>
    </source>
</evidence>
<dbReference type="InterPro" id="IPR052616">
    <property type="entry name" value="SYO1-like"/>
</dbReference>
<feature type="compositionally biased region" description="Basic residues" evidence="2">
    <location>
        <begin position="1"/>
        <end position="12"/>
    </location>
</feature>
<evidence type="ECO:0000256" key="2">
    <source>
        <dbReference type="SAM" id="MobiDB-lite"/>
    </source>
</evidence>
<dbReference type="InterPro" id="IPR011989">
    <property type="entry name" value="ARM-like"/>
</dbReference>
<dbReference type="Gene3D" id="1.25.10.10">
    <property type="entry name" value="Leucine-rich Repeat Variant"/>
    <property type="match status" value="1"/>
</dbReference>
<dbReference type="Proteomes" id="UP000536275">
    <property type="component" value="Unassembled WGS sequence"/>
</dbReference>
<comment type="similarity">
    <text evidence="1">Belongs to the nuclear import and ribosome assembly adapter family.</text>
</comment>
<feature type="region of interest" description="Disordered" evidence="2">
    <location>
        <begin position="1"/>
        <end position="24"/>
    </location>
</feature>
<organism evidence="3 4">
    <name type="scientific">Candida albicans</name>
    <name type="common">Yeast</name>
    <dbReference type="NCBI Taxonomy" id="5476"/>
    <lineage>
        <taxon>Eukaryota</taxon>
        <taxon>Fungi</taxon>
        <taxon>Dikarya</taxon>
        <taxon>Ascomycota</taxon>
        <taxon>Saccharomycotina</taxon>
        <taxon>Pichiomycetes</taxon>
        <taxon>Debaryomycetaceae</taxon>
        <taxon>Candida/Lodderomyces clade</taxon>
        <taxon>Candida</taxon>
    </lineage>
</organism>
<dbReference type="GO" id="GO:0042273">
    <property type="term" value="P:ribosomal large subunit biogenesis"/>
    <property type="evidence" value="ECO:0007669"/>
    <property type="project" value="TreeGrafter"/>
</dbReference>
<accession>A0A8H6BYH7</accession>
<reference evidence="3 4" key="1">
    <citation type="submission" date="2020-03" db="EMBL/GenBank/DDBJ databases">
        <title>FDA dAtabase for Regulatory Grade micrObial Sequences (FDA-ARGOS): Supporting development and validation of Infectious Disease Dx tests.</title>
        <authorList>
            <person name="Campos J."/>
            <person name="Goldberg B."/>
            <person name="Tallon L."/>
            <person name="Sadzewicz L."/>
            <person name="Vavikolanu K."/>
            <person name="Mehta A."/>
            <person name="Aluvathingal J."/>
            <person name="Nadendla S."/>
            <person name="Nandy P."/>
            <person name="Geyer C."/>
            <person name="Yan Y."/>
            <person name="Sichtig H."/>
        </authorList>
    </citation>
    <scope>NUCLEOTIDE SEQUENCE [LARGE SCALE GENOMIC DNA]</scope>
    <source>
        <strain evidence="3 4">FDAARGOS_656</strain>
    </source>
</reference>
<sequence>MGKHRRNKKTQKSRHDPLSNPNLTTSAAINAVRGSGKQSKIGPLIDKLKSSVLNDKSMAIGVINVLAEDEQMRQELINNDIVLVLMQYCLNDANASEDILIESFGLLRNLIIEEGYDIIQFIWDNDIWTIVENNLNKINISFNYLMNHNNNDDGTSDGKPKKNLSKAKIQSLYEFSENLFTLIIMLITSDERIFDFVFNINSNGENNTGGNKIDPIVQFVLSLIDSHINNKLRLSKKLFNTLLELLFQLSTESISFVQKLSTSFDWDKLGQFLQSDANYDSTSKIYYNGIFFSLVEIVLQPSPQEKKEELMRQVLSDIIKAITVKEGSESKPKEGEEQETQDLAAFEAGCDIIATICEYLATDETNPETPARLSPETLQLLEMVGNQLVGKIEAMGVSESESSSAEAAINNLQLVISFNQ</sequence>
<dbReference type="SMR" id="A0A8H6BYH7"/>
<evidence type="ECO:0000313" key="4">
    <source>
        <dbReference type="Proteomes" id="UP000536275"/>
    </source>
</evidence>
<dbReference type="InterPro" id="IPR016024">
    <property type="entry name" value="ARM-type_fold"/>
</dbReference>
<dbReference type="GO" id="GO:0006606">
    <property type="term" value="P:protein import into nucleus"/>
    <property type="evidence" value="ECO:0007669"/>
    <property type="project" value="TreeGrafter"/>
</dbReference>
<protein>
    <submittedName>
        <fullName evidence="3">Uncharacterized protein</fullName>
    </submittedName>
</protein>
<dbReference type="FunFam" id="1.25.10.10:FF:001340">
    <property type="entry name" value="Uncharacterized protein"/>
    <property type="match status" value="1"/>
</dbReference>
<name>A0A8H6BYH7_CANAX</name>
<dbReference type="OMA" id="LWENNIW"/>
<gene>
    <name evidence="3" type="ORF">FOB64_004014</name>
</gene>
<dbReference type="EMBL" id="JABWAD010000055">
    <property type="protein sequence ID" value="KAF6066529.1"/>
    <property type="molecule type" value="Genomic_DNA"/>
</dbReference>
<evidence type="ECO:0000313" key="3">
    <source>
        <dbReference type="EMBL" id="KAF6066529.1"/>
    </source>
</evidence>
<proteinExistence type="inferred from homology"/>
<dbReference type="PANTHER" id="PTHR13347:SF1">
    <property type="entry name" value="HEAT REPEAT-CONTAINING PROTEIN 3"/>
    <property type="match status" value="1"/>
</dbReference>